<dbReference type="InterPro" id="IPR010987">
    <property type="entry name" value="Glutathione-S-Trfase_C-like"/>
</dbReference>
<dbReference type="AlphaFoldDB" id="A0A089NRF4"/>
<dbReference type="Gene3D" id="1.20.1050.10">
    <property type="match status" value="1"/>
</dbReference>
<dbReference type="InterPro" id="IPR004045">
    <property type="entry name" value="Glutathione_S-Trfase_N"/>
</dbReference>
<reference evidence="3 4" key="1">
    <citation type="journal article" date="2014" name="PLoS ONE">
        <title>Genome Information of Methylobacterium oryzae, a Plant-Probiotic Methylotroph in the Phyllosphere.</title>
        <authorList>
            <person name="Kwak M.J."/>
            <person name="Jeong H."/>
            <person name="Madhaiyan M."/>
            <person name="Lee Y."/>
            <person name="Sa T.M."/>
            <person name="Oh T.K."/>
            <person name="Kim J.F."/>
        </authorList>
    </citation>
    <scope>NUCLEOTIDE SEQUENCE [LARGE SCALE GENOMIC DNA]</scope>
    <source>
        <strain evidence="3 4">CBMB20</strain>
    </source>
</reference>
<dbReference type="PROSITE" id="PS50405">
    <property type="entry name" value="GST_CTER"/>
    <property type="match status" value="1"/>
</dbReference>
<evidence type="ECO:0000313" key="3">
    <source>
        <dbReference type="EMBL" id="AIQ88398.1"/>
    </source>
</evidence>
<dbReference type="SFLD" id="SFLDG01151">
    <property type="entry name" value="Main.2:_Nu-like"/>
    <property type="match status" value="1"/>
</dbReference>
<dbReference type="SUPFAM" id="SSF47616">
    <property type="entry name" value="GST C-terminal domain-like"/>
    <property type="match status" value="1"/>
</dbReference>
<dbReference type="InterPro" id="IPR040079">
    <property type="entry name" value="Glutathione_S-Trfase"/>
</dbReference>
<dbReference type="GO" id="GO:0004364">
    <property type="term" value="F:glutathione transferase activity"/>
    <property type="evidence" value="ECO:0007669"/>
    <property type="project" value="UniProtKB-EC"/>
</dbReference>
<dbReference type="PANTHER" id="PTHR44051">
    <property type="entry name" value="GLUTATHIONE S-TRANSFERASE-RELATED"/>
    <property type="match status" value="1"/>
</dbReference>
<dbReference type="EC" id="2.5.1.18" evidence="3"/>
<dbReference type="eggNOG" id="COG0625">
    <property type="taxonomic scope" value="Bacteria"/>
</dbReference>
<dbReference type="CDD" id="cd03048">
    <property type="entry name" value="GST_N_Ure2p_like"/>
    <property type="match status" value="1"/>
</dbReference>
<accession>A0A089NRF4</accession>
<dbReference type="STRING" id="693986.MOC_0643"/>
<dbReference type="Gene3D" id="3.40.30.10">
    <property type="entry name" value="Glutaredoxin"/>
    <property type="match status" value="1"/>
</dbReference>
<keyword evidence="3" id="KW-0808">Transferase</keyword>
<name>A0A089NRF4_9HYPH</name>
<dbReference type="InterPro" id="IPR004046">
    <property type="entry name" value="GST_C"/>
</dbReference>
<dbReference type="HOGENOM" id="CLU_011226_14_4_5"/>
<dbReference type="Pfam" id="PF00043">
    <property type="entry name" value="GST_C"/>
    <property type="match status" value="1"/>
</dbReference>
<dbReference type="GeneID" id="96604125"/>
<feature type="domain" description="GST C-terminal" evidence="2">
    <location>
        <begin position="96"/>
        <end position="211"/>
    </location>
</feature>
<sequence length="211" mass="23565">MAAVSGRPIDVHTWSTPNGWKIPIMLEECGLPYRIVPVDIAKNEQFAPDFLAISPNNKIPAIVDPEGPGGQPISVFESGAILQYLGRKTGQFYPADERARVLVDEWLFWQVAGFGPMLGQTHHFKIYAPEKLPYAIDRFTAEAKRLYGVLERRLEGRAFLADDYSIADIATFTWAKLNFKQGVDINTLPNVARWLESILARPAVQRGLAAI</sequence>
<evidence type="ECO:0000259" key="2">
    <source>
        <dbReference type="PROSITE" id="PS50405"/>
    </source>
</evidence>
<dbReference type="PROSITE" id="PS50404">
    <property type="entry name" value="GST_NTER"/>
    <property type="match status" value="1"/>
</dbReference>
<dbReference type="EMBL" id="CP003811">
    <property type="protein sequence ID" value="AIQ88398.1"/>
    <property type="molecule type" value="Genomic_DNA"/>
</dbReference>
<dbReference type="InterPro" id="IPR036282">
    <property type="entry name" value="Glutathione-S-Trfase_C_sf"/>
</dbReference>
<dbReference type="Pfam" id="PF13409">
    <property type="entry name" value="GST_N_2"/>
    <property type="match status" value="1"/>
</dbReference>
<feature type="domain" description="GST N-terminal" evidence="1">
    <location>
        <begin position="6"/>
        <end position="93"/>
    </location>
</feature>
<dbReference type="Proteomes" id="UP000029492">
    <property type="component" value="Chromosome"/>
</dbReference>
<protein>
    <submittedName>
        <fullName evidence="3">Glutathione S-transferase domain protein</fullName>
        <ecNumber evidence="3">2.5.1.18</ecNumber>
    </submittedName>
</protein>
<evidence type="ECO:0000259" key="1">
    <source>
        <dbReference type="PROSITE" id="PS50404"/>
    </source>
</evidence>
<proteinExistence type="predicted"/>
<dbReference type="SFLD" id="SFLDG00358">
    <property type="entry name" value="Main_(cytGST)"/>
    <property type="match status" value="1"/>
</dbReference>
<keyword evidence="4" id="KW-1185">Reference proteome</keyword>
<gene>
    <name evidence="3" type="ORF">MOC_0643</name>
</gene>
<dbReference type="RefSeq" id="WP_043347074.1">
    <property type="nucleotide sequence ID" value="NZ_CP003811.1"/>
</dbReference>
<dbReference type="SFLD" id="SFLDS00019">
    <property type="entry name" value="Glutathione_Transferase_(cytos"/>
    <property type="match status" value="1"/>
</dbReference>
<dbReference type="PANTHER" id="PTHR44051:SF19">
    <property type="entry name" value="DISULFIDE-BOND OXIDOREDUCTASE YFCG"/>
    <property type="match status" value="1"/>
</dbReference>
<dbReference type="InterPro" id="IPR036249">
    <property type="entry name" value="Thioredoxin-like_sf"/>
</dbReference>
<dbReference type="CDD" id="cd10291">
    <property type="entry name" value="GST_C_YfcG_like"/>
    <property type="match status" value="1"/>
</dbReference>
<dbReference type="SUPFAM" id="SSF52833">
    <property type="entry name" value="Thioredoxin-like"/>
    <property type="match status" value="1"/>
</dbReference>
<organism evidence="3 4">
    <name type="scientific">Methylobacterium oryzae CBMB20</name>
    <dbReference type="NCBI Taxonomy" id="693986"/>
    <lineage>
        <taxon>Bacteria</taxon>
        <taxon>Pseudomonadati</taxon>
        <taxon>Pseudomonadota</taxon>
        <taxon>Alphaproteobacteria</taxon>
        <taxon>Hyphomicrobiales</taxon>
        <taxon>Methylobacteriaceae</taxon>
        <taxon>Methylobacterium</taxon>
    </lineage>
</organism>
<evidence type="ECO:0000313" key="4">
    <source>
        <dbReference type="Proteomes" id="UP000029492"/>
    </source>
</evidence>
<dbReference type="KEGG" id="mor:MOC_0643"/>